<comment type="caution">
    <text evidence="1">The sequence shown here is derived from an EMBL/GenBank/DDBJ whole genome shotgun (WGS) entry which is preliminary data.</text>
</comment>
<keyword evidence="2" id="KW-1185">Reference proteome</keyword>
<accession>A0A225VQ53</accession>
<organism evidence="1 2">
    <name type="scientific">Phytophthora megakarya</name>
    <dbReference type="NCBI Taxonomy" id="4795"/>
    <lineage>
        <taxon>Eukaryota</taxon>
        <taxon>Sar</taxon>
        <taxon>Stramenopiles</taxon>
        <taxon>Oomycota</taxon>
        <taxon>Peronosporomycetes</taxon>
        <taxon>Peronosporales</taxon>
        <taxon>Peronosporaceae</taxon>
        <taxon>Phytophthora</taxon>
    </lineage>
</organism>
<dbReference type="Proteomes" id="UP000198211">
    <property type="component" value="Unassembled WGS sequence"/>
</dbReference>
<reference evidence="2" key="1">
    <citation type="submission" date="2017-03" db="EMBL/GenBank/DDBJ databases">
        <title>Phytopthora megakarya and P. palmivora, two closely related causual agents of cacao black pod achieved similar genome size and gene model numbers by different mechanisms.</title>
        <authorList>
            <person name="Ali S."/>
            <person name="Shao J."/>
            <person name="Larry D.J."/>
            <person name="Kronmiller B."/>
            <person name="Shen D."/>
            <person name="Strem M.D."/>
            <person name="Melnick R.L."/>
            <person name="Guiltinan M.J."/>
            <person name="Tyler B.M."/>
            <person name="Meinhardt L.W."/>
            <person name="Bailey B.A."/>
        </authorList>
    </citation>
    <scope>NUCLEOTIDE SEQUENCE [LARGE SCALE GENOMIC DNA]</scope>
    <source>
        <strain evidence="2">zdho120</strain>
    </source>
</reference>
<gene>
    <name evidence="1" type="ORF">PHMEG_00019921</name>
</gene>
<protein>
    <recommendedName>
        <fullName evidence="3">PiggyBac transposable element-derived protein domain-containing protein</fullName>
    </recommendedName>
</protein>
<dbReference type="EMBL" id="NBNE01003450">
    <property type="protein sequence ID" value="OWZ07661.1"/>
    <property type="molecule type" value="Genomic_DNA"/>
</dbReference>
<sequence>MLPSQSSFNRMRVFMKDKPHRWGTKLFMLCCQPPPTVLGEYRVFLRVHHFLAPVFCYRGLYRTKTYCTCIIFEVYCGKQEQPNGGSLTDYNSGPATVIRNLREVFGRTGPGTGAMRLIVTDRFYTSVP</sequence>
<dbReference type="PANTHER" id="PTHR46599">
    <property type="entry name" value="PIGGYBAC TRANSPOSABLE ELEMENT-DERIVED PROTEIN 4"/>
    <property type="match status" value="1"/>
</dbReference>
<evidence type="ECO:0000313" key="1">
    <source>
        <dbReference type="EMBL" id="OWZ07661.1"/>
    </source>
</evidence>
<evidence type="ECO:0008006" key="3">
    <source>
        <dbReference type="Google" id="ProtNLM"/>
    </source>
</evidence>
<name>A0A225VQ53_9STRA</name>
<evidence type="ECO:0000313" key="2">
    <source>
        <dbReference type="Proteomes" id="UP000198211"/>
    </source>
</evidence>
<dbReference type="OrthoDB" id="124126at2759"/>
<dbReference type="AlphaFoldDB" id="A0A225VQ53"/>
<proteinExistence type="predicted"/>
<dbReference type="PANTHER" id="PTHR46599:SF3">
    <property type="entry name" value="PIGGYBAC TRANSPOSABLE ELEMENT-DERIVED PROTEIN 4"/>
    <property type="match status" value="1"/>
</dbReference>